<sequence>MTLAVAALAIAAIFMTSSAGLLSRFYDRERLFRYAAEAALEVQRTRLESDVAPAIPDTGYRVLVTGWKLLDASGTQVPNVSVNVYAAVTGDTTGTHLPFVTLLAQAYDATGTRHVRRMDLRRESFSRYQFFTDSFPSDVTFGPGVVGGRVHSNLNWVNSASGNRFLDTVSVGGSISGTATFEIDSLPGTMPVPYPKDSTFARLDTLANAAGLRFTPVTGSGLGSRLEFVAIDADNDGSIEEGEGFFKVFDLAAGYDTTYLRGNPEQSYHLFAGSIYHHWQDARIQNQCGAFYRISNRWQFFPIAVHRSSWANSVLRSSTYPTVSNGDMNGFEDYDWDAAKDILEQPTARCFPAGSPQLVLTERFTNSAGTVTGTAADTVPWGVANAAHRYGGQDTTFSVRSRTCTFKSNGNSATDGRCVAATHGTLGSWRTGTSPTGISTTVRQAVESPYLFAFGSTYNANSRGVISSTTGPLYVSGVVTGRVTLRVNGRVSIIGPLRYANAPNLPESDCSTQLGVLAVGDVTVVDGMFTRARRFGNPSLFTLASVTLHEGEARRTTLHGAFMSLTGTVGVEAPNTTMGAAGDQPECPEGSGSSNRANGGCLEVVGGMIMRRFSAHYSGSNTGFRYYGSPDRCQNSTRRPPFFPVTNRYTRVRTLEVEATRANTPPEIRALLVRLKGKAL</sequence>
<reference evidence="2" key="1">
    <citation type="submission" date="2023-07" db="EMBL/GenBank/DDBJ databases">
        <authorList>
            <person name="Haufschild T."/>
            <person name="Kallscheuer N."/>
            <person name="Hammer J."/>
            <person name="Kohn T."/>
            <person name="Kabuu M."/>
            <person name="Jogler M."/>
            <person name="Wohfarth N."/>
            <person name="Heuer A."/>
            <person name="Rohde M."/>
            <person name="van Teeseling M.C.F."/>
            <person name="Jogler C."/>
        </authorList>
    </citation>
    <scope>NUCLEOTIDE SEQUENCE</scope>
    <source>
        <strain evidence="1">Strain 138</strain>
        <strain evidence="2">Strain 318</strain>
    </source>
</reference>
<name>A0AA49JZ13_9BACT</name>
<dbReference type="KEGG" id="pspc:Strain318_000554"/>
<organism evidence="2 3">
    <name type="scientific">Pseudogemmatithrix spongiicola</name>
    <dbReference type="NCBI Taxonomy" id="3062599"/>
    <lineage>
        <taxon>Bacteria</taxon>
        <taxon>Pseudomonadati</taxon>
        <taxon>Gemmatimonadota</taxon>
        <taxon>Gemmatimonadia</taxon>
        <taxon>Gemmatimonadales</taxon>
        <taxon>Gemmatimonadaceae</taxon>
        <taxon>Pseudogemmatithrix</taxon>
    </lineage>
</organism>
<gene>
    <name evidence="1" type="ORF">Strain138_000554</name>
    <name evidence="2" type="ORF">Strain318_000554</name>
</gene>
<dbReference type="RefSeq" id="WP_367887012.1">
    <property type="nucleotide sequence ID" value="NZ_CP130612.1"/>
</dbReference>
<protein>
    <recommendedName>
        <fullName evidence="4">DUF4900 domain-containing protein</fullName>
    </recommendedName>
</protein>
<accession>A0AA49JZ13</accession>
<dbReference type="Proteomes" id="UP001229955">
    <property type="component" value="Chromosome"/>
</dbReference>
<dbReference type="AlphaFoldDB" id="A0AA49JZ13"/>
<evidence type="ECO:0008006" key="4">
    <source>
        <dbReference type="Google" id="ProtNLM"/>
    </source>
</evidence>
<evidence type="ECO:0000313" key="1">
    <source>
        <dbReference type="EMBL" id="WKW11313.1"/>
    </source>
</evidence>
<keyword evidence="3" id="KW-1185">Reference proteome</keyword>
<evidence type="ECO:0000313" key="2">
    <source>
        <dbReference type="EMBL" id="WKW14223.1"/>
    </source>
</evidence>
<evidence type="ECO:0000313" key="3">
    <source>
        <dbReference type="Proteomes" id="UP001229955"/>
    </source>
</evidence>
<accession>A0AA49JTE7</accession>
<dbReference type="EMBL" id="CP130612">
    <property type="protein sequence ID" value="WKW11313.1"/>
    <property type="molecule type" value="Genomic_DNA"/>
</dbReference>
<proteinExistence type="predicted"/>
<dbReference type="EMBL" id="CP130613">
    <property type="protein sequence ID" value="WKW14223.1"/>
    <property type="molecule type" value="Genomic_DNA"/>
</dbReference>